<reference evidence="1" key="1">
    <citation type="submission" date="2023-04" db="EMBL/GenBank/DDBJ databases">
        <title>Draft Genome sequencing of Naganishia species isolated from polar environments using Oxford Nanopore Technology.</title>
        <authorList>
            <person name="Leo P."/>
            <person name="Venkateswaran K."/>
        </authorList>
    </citation>
    <scope>NUCLEOTIDE SEQUENCE</scope>
    <source>
        <strain evidence="1">DBVPG 5303</strain>
    </source>
</reference>
<evidence type="ECO:0000313" key="1">
    <source>
        <dbReference type="EMBL" id="KAJ9115744.1"/>
    </source>
</evidence>
<gene>
    <name evidence="1" type="ORF">QFC24_006927</name>
</gene>
<organism evidence="1 2">
    <name type="scientific">Naganishia onofrii</name>
    <dbReference type="NCBI Taxonomy" id="1851511"/>
    <lineage>
        <taxon>Eukaryota</taxon>
        <taxon>Fungi</taxon>
        <taxon>Dikarya</taxon>
        <taxon>Basidiomycota</taxon>
        <taxon>Agaricomycotina</taxon>
        <taxon>Tremellomycetes</taxon>
        <taxon>Filobasidiales</taxon>
        <taxon>Filobasidiaceae</taxon>
        <taxon>Naganishia</taxon>
    </lineage>
</organism>
<comment type="caution">
    <text evidence="1">The sequence shown here is derived from an EMBL/GenBank/DDBJ whole genome shotgun (WGS) entry which is preliminary data.</text>
</comment>
<evidence type="ECO:0000313" key="2">
    <source>
        <dbReference type="Proteomes" id="UP001234202"/>
    </source>
</evidence>
<protein>
    <submittedName>
        <fullName evidence="1">Uncharacterized protein</fullName>
    </submittedName>
</protein>
<accession>A0ACC2WX67</accession>
<keyword evidence="2" id="KW-1185">Reference proteome</keyword>
<proteinExistence type="predicted"/>
<name>A0ACC2WX67_9TREE</name>
<sequence>MVATNWNTGAYAIGEGSLQRDIGGTALRTAAGFGIYVWGFALFPLLSSGVSEDLGRRPLYIVTGLLYWLFYFPIAK</sequence>
<dbReference type="Proteomes" id="UP001234202">
    <property type="component" value="Unassembled WGS sequence"/>
</dbReference>
<dbReference type="EMBL" id="JASBWV010000042">
    <property type="protein sequence ID" value="KAJ9115744.1"/>
    <property type="molecule type" value="Genomic_DNA"/>
</dbReference>